<keyword evidence="2 4" id="KW-0418">Kinase</keyword>
<reference evidence="4 5" key="1">
    <citation type="submission" date="2020-04" db="EMBL/GenBank/DDBJ databases">
        <title>Sequencing and Assembly of C. fimi.</title>
        <authorList>
            <person name="Ramsey A.R."/>
        </authorList>
    </citation>
    <scope>NUCLEOTIDE SEQUENCE [LARGE SCALE GENOMIC DNA]</scope>
    <source>
        <strain evidence="4 5">SB</strain>
    </source>
</reference>
<evidence type="ECO:0000259" key="3">
    <source>
        <dbReference type="Pfam" id="PF03976"/>
    </source>
</evidence>
<evidence type="ECO:0000256" key="2">
    <source>
        <dbReference type="ARBA" id="ARBA00022777"/>
    </source>
</evidence>
<protein>
    <submittedName>
        <fullName evidence="4">Polyphosphate kinase 2 family protein</fullName>
    </submittedName>
</protein>
<name>A0A7Y0LWC4_CELFI</name>
<dbReference type="GO" id="GO:0008976">
    <property type="term" value="F:polyphosphate kinase activity"/>
    <property type="evidence" value="ECO:0007669"/>
    <property type="project" value="InterPro"/>
</dbReference>
<evidence type="ECO:0000313" key="4">
    <source>
        <dbReference type="EMBL" id="NMR19421.1"/>
    </source>
</evidence>
<dbReference type="RefSeq" id="WP_169323706.1">
    <property type="nucleotide sequence ID" value="NZ_JABCJJ010000004.1"/>
</dbReference>
<dbReference type="InterPro" id="IPR027417">
    <property type="entry name" value="P-loop_NTPase"/>
</dbReference>
<dbReference type="PANTHER" id="PTHR34383">
    <property type="entry name" value="POLYPHOSPHATE:AMP PHOSPHOTRANSFERASE-RELATED"/>
    <property type="match status" value="1"/>
</dbReference>
<dbReference type="InterPro" id="IPR022488">
    <property type="entry name" value="PPK2-related"/>
</dbReference>
<accession>A0A7Y0LWC4</accession>
<dbReference type="PIRSF" id="PIRSF028756">
    <property type="entry name" value="PPK2_prd"/>
    <property type="match status" value="1"/>
</dbReference>
<comment type="caution">
    <text evidence="4">The sequence shown here is derived from an EMBL/GenBank/DDBJ whole genome shotgun (WGS) entry which is preliminary data.</text>
</comment>
<sequence length="285" mass="32350">MARPQWTVPAHQVLRVGPDFRLGDLDHRATPGWGAGRTAAKERMAAAGDELSDLQERLFAHGRTGGSRSVLLVLQGMDTSGKGGIVRHVIGMVDPQGVQHRSFGVPTDEEKAHDFLWRIRRALPRPGMIGVFDRSQYEDVLVPRVHETVPAEIWEERYERIVDFEREVVASGTTIVKVVLAISPEEQRERLAARLDRPDKHWKYDPGDLDERLLRPRYAEAYQAVLDRTSTDLAPWHAVPADRKWYARLAVSELLLHGLEELRLEWPAANFDVEAEKARLAAQPW</sequence>
<evidence type="ECO:0000256" key="1">
    <source>
        <dbReference type="ARBA" id="ARBA00022679"/>
    </source>
</evidence>
<dbReference type="GO" id="GO:0006797">
    <property type="term" value="P:polyphosphate metabolic process"/>
    <property type="evidence" value="ECO:0007669"/>
    <property type="project" value="InterPro"/>
</dbReference>
<dbReference type="Pfam" id="PF03976">
    <property type="entry name" value="PPK2"/>
    <property type="match status" value="1"/>
</dbReference>
<keyword evidence="5" id="KW-1185">Reference proteome</keyword>
<dbReference type="InterPro" id="IPR022300">
    <property type="entry name" value="PPK2-rel_1"/>
</dbReference>
<dbReference type="PANTHER" id="PTHR34383:SF3">
    <property type="entry name" value="POLYPHOSPHATE:AMP PHOSPHOTRANSFERASE"/>
    <property type="match status" value="1"/>
</dbReference>
<evidence type="ECO:0000313" key="5">
    <source>
        <dbReference type="Proteomes" id="UP000562124"/>
    </source>
</evidence>
<dbReference type="NCBIfam" id="TIGR03709">
    <property type="entry name" value="PPK2_rel_1"/>
    <property type="match status" value="1"/>
</dbReference>
<dbReference type="InterPro" id="IPR016898">
    <property type="entry name" value="Polyphosphate_phosphotransfera"/>
</dbReference>
<dbReference type="SUPFAM" id="SSF52540">
    <property type="entry name" value="P-loop containing nucleoside triphosphate hydrolases"/>
    <property type="match status" value="1"/>
</dbReference>
<dbReference type="Gene3D" id="3.40.50.300">
    <property type="entry name" value="P-loop containing nucleotide triphosphate hydrolases"/>
    <property type="match status" value="1"/>
</dbReference>
<organism evidence="4 5">
    <name type="scientific">Cellulomonas fimi</name>
    <dbReference type="NCBI Taxonomy" id="1708"/>
    <lineage>
        <taxon>Bacteria</taxon>
        <taxon>Bacillati</taxon>
        <taxon>Actinomycetota</taxon>
        <taxon>Actinomycetes</taxon>
        <taxon>Micrococcales</taxon>
        <taxon>Cellulomonadaceae</taxon>
        <taxon>Cellulomonas</taxon>
    </lineage>
</organism>
<keyword evidence="1" id="KW-0808">Transferase</keyword>
<dbReference type="Proteomes" id="UP000562124">
    <property type="component" value="Unassembled WGS sequence"/>
</dbReference>
<dbReference type="EMBL" id="JABCJJ010000004">
    <property type="protein sequence ID" value="NMR19421.1"/>
    <property type="molecule type" value="Genomic_DNA"/>
</dbReference>
<gene>
    <name evidence="4" type="ORF">HIR71_04160</name>
</gene>
<feature type="domain" description="Polyphosphate kinase-2-related" evidence="3">
    <location>
        <begin position="40"/>
        <end position="261"/>
    </location>
</feature>
<proteinExistence type="predicted"/>
<dbReference type="AlphaFoldDB" id="A0A7Y0LWC4"/>